<name>A0AA41X3U6_9BACI</name>
<sequence length="357" mass="40755">MLIGFLTLRSAQEAEYATELARRAPDYGLQVVRFTPAQIQPVTELIAGLAFDQSSQEWKQQTFPLPSIIYDRCFYNGSEAAKKGRPIVDWLKKRTDITFLGYGLPDKWETYRILSSHRETAPYVPHTEQATADQVHSMLARKGEAALKPINGSQGNGFCRLSHKRDGFYISMQQGQEQQSYTFRSKEELTDWLSALFQTRAFLLQPHLSVQDRHGRPFDIRILLQKDEQGQWQESGRGVRVGAARALVSNLHAGSSTISYAEWRAAYPRRDLSLLEDDIRTLIAAVPRALERELPPLFEVGLDISVERNRAVWLLDVNSKPGRKVITTCMPERTEQLYRAPLAYSRYLMHEKGADVR</sequence>
<dbReference type="InterPro" id="IPR026838">
    <property type="entry name" value="YheC/D"/>
</dbReference>
<dbReference type="EMBL" id="JANCLT010000003">
    <property type="protein sequence ID" value="MCP8968177.1"/>
    <property type="molecule type" value="Genomic_DNA"/>
</dbReference>
<comment type="caution">
    <text evidence="1">The sequence shown here is derived from an EMBL/GenBank/DDBJ whole genome shotgun (WGS) entry which is preliminary data.</text>
</comment>
<dbReference type="Pfam" id="PF14398">
    <property type="entry name" value="ATPgrasp_YheCD"/>
    <property type="match status" value="1"/>
</dbReference>
<dbReference type="RefSeq" id="WP_254758096.1">
    <property type="nucleotide sequence ID" value="NZ_JANCLT010000003.1"/>
</dbReference>
<proteinExistence type="predicted"/>
<reference evidence="1" key="1">
    <citation type="submission" date="2022-07" db="EMBL/GenBank/DDBJ databases">
        <authorList>
            <person name="Li W.-J."/>
            <person name="Deng Q.-Q."/>
        </authorList>
    </citation>
    <scope>NUCLEOTIDE SEQUENCE</scope>
    <source>
        <strain evidence="1">SYSU M60031</strain>
    </source>
</reference>
<dbReference type="SUPFAM" id="SSF56059">
    <property type="entry name" value="Glutathione synthetase ATP-binding domain-like"/>
    <property type="match status" value="1"/>
</dbReference>
<gene>
    <name evidence="1" type="ORF">NK662_06445</name>
</gene>
<keyword evidence="2" id="KW-1185">Reference proteome</keyword>
<protein>
    <submittedName>
        <fullName evidence="1">YheC/YheD family protein</fullName>
    </submittedName>
</protein>
<organism evidence="1 2">
    <name type="scientific">Ectobacillus ponti</name>
    <dbReference type="NCBI Taxonomy" id="2961894"/>
    <lineage>
        <taxon>Bacteria</taxon>
        <taxon>Bacillati</taxon>
        <taxon>Bacillota</taxon>
        <taxon>Bacilli</taxon>
        <taxon>Bacillales</taxon>
        <taxon>Bacillaceae</taxon>
        <taxon>Ectobacillus</taxon>
    </lineage>
</organism>
<accession>A0AA41X3U6</accession>
<evidence type="ECO:0000313" key="1">
    <source>
        <dbReference type="EMBL" id="MCP8968177.1"/>
    </source>
</evidence>
<evidence type="ECO:0000313" key="2">
    <source>
        <dbReference type="Proteomes" id="UP001156102"/>
    </source>
</evidence>
<dbReference type="AlphaFoldDB" id="A0AA41X3U6"/>
<dbReference type="Proteomes" id="UP001156102">
    <property type="component" value="Unassembled WGS sequence"/>
</dbReference>